<evidence type="ECO:0000256" key="2">
    <source>
        <dbReference type="ARBA" id="ARBA00022598"/>
    </source>
</evidence>
<keyword evidence="1 10" id="KW-0963">Cytoplasm</keyword>
<dbReference type="Gene3D" id="3.90.190.20">
    <property type="entry name" value="Mur ligase, C-terminal domain"/>
    <property type="match status" value="1"/>
</dbReference>
<dbReference type="PANTHER" id="PTHR43024">
    <property type="entry name" value="UDP-N-ACETYLMURAMOYL-TRIPEPTIDE--D-ALANYL-D-ALANINE LIGASE"/>
    <property type="match status" value="1"/>
</dbReference>
<protein>
    <recommendedName>
        <fullName evidence="10 11">UDP-N-acetylmuramoyl-tripeptide--D-alanyl-D-alanine ligase</fullName>
        <ecNumber evidence="10 11">6.3.2.10</ecNumber>
    </recommendedName>
    <alternativeName>
        <fullName evidence="10">D-alanyl-D-alanine-adding enzyme</fullName>
    </alternativeName>
</protein>
<keyword evidence="6 10" id="KW-0133">Cell shape</keyword>
<proteinExistence type="inferred from homology"/>
<dbReference type="EMBL" id="CP133720">
    <property type="protein sequence ID" value="WMW82559.1"/>
    <property type="molecule type" value="Genomic_DNA"/>
</dbReference>
<evidence type="ECO:0000313" key="15">
    <source>
        <dbReference type="EMBL" id="WMW82559.1"/>
    </source>
</evidence>
<comment type="pathway">
    <text evidence="10 11">Cell wall biogenesis; peptidoglycan biosynthesis.</text>
</comment>
<keyword evidence="4 10" id="KW-0547">Nucleotide-binding</keyword>
<dbReference type="Pfam" id="PF08245">
    <property type="entry name" value="Mur_ligase_M"/>
    <property type="match status" value="1"/>
</dbReference>
<dbReference type="InterPro" id="IPR036615">
    <property type="entry name" value="Mur_ligase_C_dom_sf"/>
</dbReference>
<feature type="domain" description="Mur ligase C-terminal" evidence="13">
    <location>
        <begin position="319"/>
        <end position="438"/>
    </location>
</feature>
<comment type="subcellular location">
    <subcellularLocation>
        <location evidence="10 11">Cytoplasm</location>
    </subcellularLocation>
</comment>
<dbReference type="Gene3D" id="3.40.1390.10">
    <property type="entry name" value="MurE/MurF, N-terminal domain"/>
    <property type="match status" value="1"/>
</dbReference>
<dbReference type="InterPro" id="IPR051046">
    <property type="entry name" value="MurCDEF_CellWall_CoF430Synth"/>
</dbReference>
<dbReference type="SUPFAM" id="SSF53623">
    <property type="entry name" value="MurD-like peptide ligases, catalytic domain"/>
    <property type="match status" value="1"/>
</dbReference>
<accession>A0ABY9RMX2</accession>
<dbReference type="InterPro" id="IPR004101">
    <property type="entry name" value="Mur_ligase_C"/>
</dbReference>
<dbReference type="Proteomes" id="UP001181355">
    <property type="component" value="Chromosome"/>
</dbReference>
<dbReference type="SUPFAM" id="SSF63418">
    <property type="entry name" value="MurE/MurF N-terminal domain"/>
    <property type="match status" value="1"/>
</dbReference>
<dbReference type="Pfam" id="PF01225">
    <property type="entry name" value="Mur_ligase"/>
    <property type="match status" value="1"/>
</dbReference>
<keyword evidence="16" id="KW-1185">Reference proteome</keyword>
<organism evidence="15 16">
    <name type="scientific">Undibacterium cyanobacteriorum</name>
    <dbReference type="NCBI Taxonomy" id="3073561"/>
    <lineage>
        <taxon>Bacteria</taxon>
        <taxon>Pseudomonadati</taxon>
        <taxon>Pseudomonadota</taxon>
        <taxon>Betaproteobacteria</taxon>
        <taxon>Burkholderiales</taxon>
        <taxon>Oxalobacteraceae</taxon>
        <taxon>Undibacterium</taxon>
    </lineage>
</organism>
<evidence type="ECO:0000259" key="13">
    <source>
        <dbReference type="Pfam" id="PF02875"/>
    </source>
</evidence>
<reference evidence="15" key="1">
    <citation type="submission" date="2023-09" db="EMBL/GenBank/DDBJ databases">
        <title>Undibacterium sp. 20NA77.5 isolated from freshwater.</title>
        <authorList>
            <person name="Le V."/>
            <person name="Ko S.-R."/>
            <person name="Ahn C.-Y."/>
            <person name="Oh H.-M."/>
        </authorList>
    </citation>
    <scope>NUCLEOTIDE SEQUENCE</scope>
    <source>
        <strain evidence="15">20NA77.5</strain>
    </source>
</reference>
<feature type="domain" description="Mur ligase central" evidence="14">
    <location>
        <begin position="105"/>
        <end position="296"/>
    </location>
</feature>
<evidence type="ECO:0000256" key="5">
    <source>
        <dbReference type="ARBA" id="ARBA00022840"/>
    </source>
</evidence>
<dbReference type="InterPro" id="IPR013221">
    <property type="entry name" value="Mur_ligase_cen"/>
</dbReference>
<dbReference type="InterPro" id="IPR005863">
    <property type="entry name" value="UDP-N-AcMur_synth"/>
</dbReference>
<dbReference type="EC" id="6.3.2.10" evidence="10 11"/>
<keyword evidence="7 10" id="KW-0573">Peptidoglycan synthesis</keyword>
<keyword evidence="2 10" id="KW-0436">Ligase</keyword>
<dbReference type="InterPro" id="IPR035911">
    <property type="entry name" value="MurE/MurF_N"/>
</dbReference>
<keyword evidence="5 10" id="KW-0067">ATP-binding</keyword>
<keyword evidence="8 10" id="KW-0131">Cell cycle</keyword>
<dbReference type="NCBIfam" id="TIGR01143">
    <property type="entry name" value="murF"/>
    <property type="match status" value="1"/>
</dbReference>
<dbReference type="PANTHER" id="PTHR43024:SF1">
    <property type="entry name" value="UDP-N-ACETYLMURAMOYL-TRIPEPTIDE--D-ALANYL-D-ALANINE LIGASE"/>
    <property type="match status" value="1"/>
</dbReference>
<dbReference type="Gene3D" id="3.40.1190.10">
    <property type="entry name" value="Mur-like, catalytic domain"/>
    <property type="match status" value="1"/>
</dbReference>
<comment type="function">
    <text evidence="10 11">Involved in cell wall formation. Catalyzes the final step in the synthesis of UDP-N-acetylmuramoyl-pentapeptide, the precursor of murein.</text>
</comment>
<keyword evidence="9 10" id="KW-0961">Cell wall biogenesis/degradation</keyword>
<evidence type="ECO:0000256" key="4">
    <source>
        <dbReference type="ARBA" id="ARBA00022741"/>
    </source>
</evidence>
<evidence type="ECO:0000313" key="16">
    <source>
        <dbReference type="Proteomes" id="UP001181355"/>
    </source>
</evidence>
<dbReference type="RefSeq" id="WP_309484030.1">
    <property type="nucleotide sequence ID" value="NZ_CP133720.1"/>
</dbReference>
<evidence type="ECO:0000256" key="9">
    <source>
        <dbReference type="ARBA" id="ARBA00023316"/>
    </source>
</evidence>
<feature type="binding site" evidence="10">
    <location>
        <begin position="107"/>
        <end position="113"/>
    </location>
    <ligand>
        <name>ATP</name>
        <dbReference type="ChEBI" id="CHEBI:30616"/>
    </ligand>
</feature>
<evidence type="ECO:0000256" key="6">
    <source>
        <dbReference type="ARBA" id="ARBA00022960"/>
    </source>
</evidence>
<evidence type="ECO:0000259" key="14">
    <source>
        <dbReference type="Pfam" id="PF08245"/>
    </source>
</evidence>
<sequence length="457" mass="48559">MRASLQQLQNLIPGAVLHGDAEFSGLSTDSRQVPTASLFVALRGERFDAHDFLEQVQQSGAAALVVEHLPANISLPALQVPDTKQALLAIGRFWRTQFSIPVIGVTGSNGKTTVKEMIASILLQHFGEEHMVATKGNLNNEIGVPLTLMRLHPEIRAAVIEMGMNHPGEIAQISASTMATVALVNNAQREHQEFMQSVEAVAIENGSVIRALSADGVAVFPADDTYTSLWQSYVDEMPGRRAMTFGLHSNADVFADVQVLPFGSKLKIHARGQVLEVRLAAAGQHNVLNALAASTCCLAAGIPLSSIVQGLEKFSPVNGRLQPKQASGGARVIDDTYNANPDSVRAAIDVLAAQSDRTSLILGDMGEVGADGAAFHREIGEYAKQRGIQHLFTLGSLAKASSDAFGAGAQHFEDIAALLAEVKHKNGTGNTLLVKGSRFMKMERVVADLTGQGSAGH</sequence>
<keyword evidence="3 10" id="KW-0132">Cell division</keyword>
<comment type="catalytic activity">
    <reaction evidence="10 11">
        <text>D-alanyl-D-alanine + UDP-N-acetyl-alpha-D-muramoyl-L-alanyl-gamma-D-glutamyl-meso-2,6-diaminopimelate + ATP = UDP-N-acetyl-alpha-D-muramoyl-L-alanyl-gamma-D-glutamyl-meso-2,6-diaminopimeloyl-D-alanyl-D-alanine + ADP + phosphate + H(+)</text>
        <dbReference type="Rhea" id="RHEA:28374"/>
        <dbReference type="ChEBI" id="CHEBI:15378"/>
        <dbReference type="ChEBI" id="CHEBI:30616"/>
        <dbReference type="ChEBI" id="CHEBI:43474"/>
        <dbReference type="ChEBI" id="CHEBI:57822"/>
        <dbReference type="ChEBI" id="CHEBI:61386"/>
        <dbReference type="ChEBI" id="CHEBI:83905"/>
        <dbReference type="ChEBI" id="CHEBI:456216"/>
        <dbReference type="EC" id="6.3.2.10"/>
    </reaction>
</comment>
<evidence type="ECO:0000256" key="3">
    <source>
        <dbReference type="ARBA" id="ARBA00022618"/>
    </source>
</evidence>
<dbReference type="InterPro" id="IPR036565">
    <property type="entry name" value="Mur-like_cat_sf"/>
</dbReference>
<evidence type="ECO:0000259" key="12">
    <source>
        <dbReference type="Pfam" id="PF01225"/>
    </source>
</evidence>
<dbReference type="GO" id="GO:0016874">
    <property type="term" value="F:ligase activity"/>
    <property type="evidence" value="ECO:0007669"/>
    <property type="project" value="UniProtKB-KW"/>
</dbReference>
<gene>
    <name evidence="10 15" type="primary">murF</name>
    <name evidence="15" type="ORF">RF679_15160</name>
</gene>
<name>A0ABY9RMX2_9BURK</name>
<dbReference type="InterPro" id="IPR000713">
    <property type="entry name" value="Mur_ligase_N"/>
</dbReference>
<evidence type="ECO:0000256" key="11">
    <source>
        <dbReference type="RuleBase" id="RU004136"/>
    </source>
</evidence>
<dbReference type="Pfam" id="PF02875">
    <property type="entry name" value="Mur_ligase_C"/>
    <property type="match status" value="1"/>
</dbReference>
<feature type="domain" description="Mur ligase N-terminal catalytic" evidence="12">
    <location>
        <begin position="23"/>
        <end position="69"/>
    </location>
</feature>
<dbReference type="HAMAP" id="MF_02019">
    <property type="entry name" value="MurF"/>
    <property type="match status" value="1"/>
</dbReference>
<evidence type="ECO:0000256" key="10">
    <source>
        <dbReference type="HAMAP-Rule" id="MF_02019"/>
    </source>
</evidence>
<comment type="similarity">
    <text evidence="10">Belongs to the MurCDEF family. MurF subfamily.</text>
</comment>
<evidence type="ECO:0000256" key="8">
    <source>
        <dbReference type="ARBA" id="ARBA00023306"/>
    </source>
</evidence>
<dbReference type="SUPFAM" id="SSF53244">
    <property type="entry name" value="MurD-like peptide ligases, peptide-binding domain"/>
    <property type="match status" value="1"/>
</dbReference>
<evidence type="ECO:0000256" key="1">
    <source>
        <dbReference type="ARBA" id="ARBA00022490"/>
    </source>
</evidence>
<evidence type="ECO:0000256" key="7">
    <source>
        <dbReference type="ARBA" id="ARBA00022984"/>
    </source>
</evidence>